<dbReference type="SUPFAM" id="SSF57716">
    <property type="entry name" value="Glucocorticoid receptor-like (DNA-binding domain)"/>
    <property type="match status" value="1"/>
</dbReference>
<dbReference type="Proteomes" id="UP000235584">
    <property type="component" value="Chromosome"/>
</dbReference>
<dbReference type="AlphaFoldDB" id="A0A2K9NNM7"/>
<dbReference type="PROSITE" id="PS51128">
    <property type="entry name" value="ZF_DKSA_2"/>
    <property type="match status" value="1"/>
</dbReference>
<dbReference type="InterPro" id="IPR048489">
    <property type="entry name" value="DksA_N"/>
</dbReference>
<protein>
    <submittedName>
        <fullName evidence="1">Conjugal transfer protein TraR</fullName>
    </submittedName>
</protein>
<proteinExistence type="predicted"/>
<dbReference type="Pfam" id="PF01258">
    <property type="entry name" value="zf-dskA_traR"/>
    <property type="match status" value="1"/>
</dbReference>
<dbReference type="PANTHER" id="PTHR33823">
    <property type="entry name" value="RNA POLYMERASE-BINDING TRANSCRIPTION FACTOR DKSA-RELATED"/>
    <property type="match status" value="1"/>
</dbReference>
<dbReference type="InterPro" id="IPR000962">
    <property type="entry name" value="Znf_DskA_TraR"/>
</dbReference>
<reference evidence="1 2" key="1">
    <citation type="submission" date="2018-01" db="EMBL/GenBank/DDBJ databases">
        <title>Complete genome sequence of Bacteriovorax stolpii DSM12778.</title>
        <authorList>
            <person name="Tang B."/>
            <person name="Chang J."/>
        </authorList>
    </citation>
    <scope>NUCLEOTIDE SEQUENCE [LARGE SCALE GENOMIC DNA]</scope>
    <source>
        <strain evidence="1 2">DSM 12778</strain>
    </source>
</reference>
<name>A0A2K9NNM7_BACTC</name>
<dbReference type="KEGG" id="bsto:C0V70_03060"/>
<evidence type="ECO:0000313" key="2">
    <source>
        <dbReference type="Proteomes" id="UP000235584"/>
    </source>
</evidence>
<dbReference type="SUPFAM" id="SSF109635">
    <property type="entry name" value="DnaK suppressor protein DksA, alpha-hairpin domain"/>
    <property type="match status" value="1"/>
</dbReference>
<dbReference type="RefSeq" id="WP_102242398.1">
    <property type="nucleotide sequence ID" value="NZ_CP025704.1"/>
</dbReference>
<organism evidence="1 2">
    <name type="scientific">Bacteriovorax stolpii</name>
    <name type="common">Bdellovibrio stolpii</name>
    <dbReference type="NCBI Taxonomy" id="960"/>
    <lineage>
        <taxon>Bacteria</taxon>
        <taxon>Pseudomonadati</taxon>
        <taxon>Bdellovibrionota</taxon>
        <taxon>Bacteriovoracia</taxon>
        <taxon>Bacteriovoracales</taxon>
        <taxon>Bacteriovoracaceae</taxon>
        <taxon>Bacteriovorax</taxon>
    </lineage>
</organism>
<dbReference type="Pfam" id="PF21157">
    <property type="entry name" value="DksA_N"/>
    <property type="match status" value="1"/>
</dbReference>
<keyword evidence="2" id="KW-1185">Reference proteome</keyword>
<dbReference type="GO" id="GO:0008270">
    <property type="term" value="F:zinc ion binding"/>
    <property type="evidence" value="ECO:0007669"/>
    <property type="project" value="InterPro"/>
</dbReference>
<dbReference type="PANTHER" id="PTHR33823:SF4">
    <property type="entry name" value="GENERAL STRESS PROTEIN 16O"/>
    <property type="match status" value="1"/>
</dbReference>
<dbReference type="EMBL" id="CP025704">
    <property type="protein sequence ID" value="AUN97103.1"/>
    <property type="molecule type" value="Genomic_DNA"/>
</dbReference>
<sequence>MDKAKMEKFKELLLQAKMKIMNGGILRSTEDLQVSSDDLSDEADLATSVINQQVTFNMRQRELVKLKAIDEALYKIEQNVYGHCEECDEAIGEKRLENQPWTTLCITHAEEQERENQKFIKAI</sequence>
<dbReference type="Gene3D" id="1.20.120.910">
    <property type="entry name" value="DksA, coiled-coil domain"/>
    <property type="match status" value="1"/>
</dbReference>
<gene>
    <name evidence="1" type="ORF">C0V70_03060</name>
</gene>
<dbReference type="InterPro" id="IPR037187">
    <property type="entry name" value="DnaK_N"/>
</dbReference>
<accession>A0A2K9NNM7</accession>
<evidence type="ECO:0000313" key="1">
    <source>
        <dbReference type="EMBL" id="AUN97103.1"/>
    </source>
</evidence>